<proteinExistence type="predicted"/>
<reference evidence="1 2" key="2">
    <citation type="submission" date="2017-02" db="EMBL/GenBank/DDBJ databases">
        <title>A genome survey and senescence transcriptome analysis in Lentinula edodes.</title>
        <authorList>
            <person name="Sakamoto Y."/>
            <person name="Nakade K."/>
            <person name="Sato S."/>
            <person name="Yoshida Y."/>
            <person name="Miyazaki K."/>
            <person name="Natsume S."/>
            <person name="Konno N."/>
        </authorList>
    </citation>
    <scope>NUCLEOTIDE SEQUENCE [LARGE SCALE GENOMIC DNA]</scope>
    <source>
        <strain evidence="1 2">NBRC 111202</strain>
    </source>
</reference>
<accession>A0A1Q3EAK1</accession>
<reference evidence="1 2" key="1">
    <citation type="submission" date="2016-08" db="EMBL/GenBank/DDBJ databases">
        <authorList>
            <consortium name="Lentinula edodes genome sequencing consortium"/>
            <person name="Sakamoto Y."/>
            <person name="Nakade K."/>
            <person name="Sato S."/>
            <person name="Yoshida Y."/>
            <person name="Miyazaki K."/>
            <person name="Natsume S."/>
            <person name="Konno N."/>
        </authorList>
    </citation>
    <scope>NUCLEOTIDE SEQUENCE [LARGE SCALE GENOMIC DNA]</scope>
    <source>
        <strain evidence="1 2">NBRC 111202</strain>
    </source>
</reference>
<dbReference type="Pfam" id="PF16093">
    <property type="entry name" value="PAC4"/>
    <property type="match status" value="1"/>
</dbReference>
<dbReference type="GO" id="GO:0043248">
    <property type="term" value="P:proteasome assembly"/>
    <property type="evidence" value="ECO:0007669"/>
    <property type="project" value="InterPro"/>
</dbReference>
<evidence type="ECO:0000313" key="1">
    <source>
        <dbReference type="EMBL" id="GAW04243.1"/>
    </source>
</evidence>
<dbReference type="PANTHER" id="PTHR33559:SF1">
    <property type="entry name" value="PROTEASOME ASSEMBLY CHAPERONE 4"/>
    <property type="match status" value="1"/>
</dbReference>
<evidence type="ECO:0000313" key="2">
    <source>
        <dbReference type="Proteomes" id="UP000188533"/>
    </source>
</evidence>
<protein>
    <submittedName>
        <fullName evidence="1">Uncharacterized protein</fullName>
    </submittedName>
</protein>
<dbReference type="InterPro" id="IPR032157">
    <property type="entry name" value="PAC4"/>
</dbReference>
<name>A0A1Q3EAK1_LENED</name>
<keyword evidence="2" id="KW-1185">Reference proteome</keyword>
<dbReference type="Proteomes" id="UP000188533">
    <property type="component" value="Unassembled WGS sequence"/>
</dbReference>
<comment type="caution">
    <text evidence="1">The sequence shown here is derived from an EMBL/GenBank/DDBJ whole genome shotgun (WGS) entry which is preliminary data.</text>
</comment>
<dbReference type="AlphaFoldDB" id="A0A1Q3EAK1"/>
<dbReference type="PANTHER" id="PTHR33559">
    <property type="entry name" value="PROTEASOME ASSEMBLY CHAPERONE 4"/>
    <property type="match status" value="1"/>
</dbReference>
<sequence length="132" mass="14382">MIPTKVHYIASDNPSIPAFALQITQIVDSYMLWASPTELFEGDVEKAPLSGSLCRDWACAMPPKAGTATTGASTSIYRTTNSDISISMAQRLARRFGKQVFLSIDIQSYAGKLEVLLALEKGILQALKTLEK</sequence>
<organism evidence="1 2">
    <name type="scientific">Lentinula edodes</name>
    <name type="common">Shiitake mushroom</name>
    <name type="synonym">Lentinus edodes</name>
    <dbReference type="NCBI Taxonomy" id="5353"/>
    <lineage>
        <taxon>Eukaryota</taxon>
        <taxon>Fungi</taxon>
        <taxon>Dikarya</taxon>
        <taxon>Basidiomycota</taxon>
        <taxon>Agaricomycotina</taxon>
        <taxon>Agaricomycetes</taxon>
        <taxon>Agaricomycetidae</taxon>
        <taxon>Agaricales</taxon>
        <taxon>Marasmiineae</taxon>
        <taxon>Omphalotaceae</taxon>
        <taxon>Lentinula</taxon>
    </lineage>
</organism>
<gene>
    <name evidence="1" type="ORF">LENED_006023</name>
</gene>
<dbReference type="EMBL" id="BDGU01000184">
    <property type="protein sequence ID" value="GAW04243.1"/>
    <property type="molecule type" value="Genomic_DNA"/>
</dbReference>